<evidence type="ECO:0000259" key="2">
    <source>
        <dbReference type="PROSITE" id="PS51747"/>
    </source>
</evidence>
<dbReference type="PANTHER" id="PTHR11644">
    <property type="entry name" value="CYTIDINE DEAMINASE"/>
    <property type="match status" value="1"/>
</dbReference>
<dbReference type="Gene3D" id="3.40.140.10">
    <property type="entry name" value="Cytidine Deaminase, domain 2"/>
    <property type="match status" value="1"/>
</dbReference>
<dbReference type="GO" id="GO:0055086">
    <property type="term" value="P:nucleobase-containing small molecule metabolic process"/>
    <property type="evidence" value="ECO:0007669"/>
    <property type="project" value="UniProtKB-ARBA"/>
</dbReference>
<dbReference type="GO" id="GO:0005829">
    <property type="term" value="C:cytosol"/>
    <property type="evidence" value="ECO:0007669"/>
    <property type="project" value="TreeGrafter"/>
</dbReference>
<sequence>MTNEVLIARARSAAIDFSPSEACSVGAVGAALLTDDGEVFTGLCIDLPCGMGFCAEHAAAAEMLKTRRSRIACVVAVTAAGEILPPCGRCREFLVKMNPSNRLAEVIVAAGTRVRLGDLLPLA</sequence>
<dbReference type="PROSITE" id="PS51747">
    <property type="entry name" value="CYT_DCMP_DEAMINASES_2"/>
    <property type="match status" value="1"/>
</dbReference>
<protein>
    <submittedName>
        <fullName evidence="3">Cytidine deaminase</fullName>
        <ecNumber evidence="3">3.5.4.5</ecNumber>
    </submittedName>
</protein>
<keyword evidence="3" id="KW-0378">Hydrolase</keyword>
<dbReference type="PANTHER" id="PTHR11644:SF2">
    <property type="entry name" value="CYTIDINE DEAMINASE"/>
    <property type="match status" value="1"/>
</dbReference>
<dbReference type="InterPro" id="IPR002125">
    <property type="entry name" value="CMP_dCMP_dom"/>
</dbReference>
<accession>A0A1J5SCV4</accession>
<dbReference type="GO" id="GO:0004126">
    <property type="term" value="F:cytidine deaminase activity"/>
    <property type="evidence" value="ECO:0007669"/>
    <property type="project" value="UniProtKB-EC"/>
</dbReference>
<dbReference type="EMBL" id="MLJW01000124">
    <property type="protein sequence ID" value="OIQ98045.1"/>
    <property type="molecule type" value="Genomic_DNA"/>
</dbReference>
<gene>
    <name evidence="3" type="primary">cdd_3</name>
    <name evidence="3" type="ORF">GALL_199660</name>
</gene>
<dbReference type="SUPFAM" id="SSF53927">
    <property type="entry name" value="Cytidine deaminase-like"/>
    <property type="match status" value="1"/>
</dbReference>
<dbReference type="InterPro" id="IPR016193">
    <property type="entry name" value="Cytidine_deaminase-like"/>
</dbReference>
<dbReference type="EC" id="3.5.4.5" evidence="3"/>
<dbReference type="GO" id="GO:0072527">
    <property type="term" value="P:pyrimidine-containing compound metabolic process"/>
    <property type="evidence" value="ECO:0007669"/>
    <property type="project" value="UniProtKB-ARBA"/>
</dbReference>
<name>A0A1J5SCV4_9ZZZZ</name>
<dbReference type="InterPro" id="IPR050202">
    <property type="entry name" value="Cyt/Deoxycyt_deaminase"/>
</dbReference>
<feature type="domain" description="CMP/dCMP-type deaminase" evidence="2">
    <location>
        <begin position="1"/>
        <end position="123"/>
    </location>
</feature>
<dbReference type="CDD" id="cd01283">
    <property type="entry name" value="cytidine_deaminase"/>
    <property type="match status" value="1"/>
</dbReference>
<evidence type="ECO:0000256" key="1">
    <source>
        <dbReference type="ARBA" id="ARBA00006576"/>
    </source>
</evidence>
<evidence type="ECO:0000313" key="3">
    <source>
        <dbReference type="EMBL" id="OIQ98045.1"/>
    </source>
</evidence>
<proteinExistence type="inferred from homology"/>
<comment type="similarity">
    <text evidence="1">Belongs to the cytidine and deoxycytidylate deaminase family.</text>
</comment>
<dbReference type="AlphaFoldDB" id="A0A1J5SCV4"/>
<reference evidence="3" key="1">
    <citation type="submission" date="2016-10" db="EMBL/GenBank/DDBJ databases">
        <title>Sequence of Gallionella enrichment culture.</title>
        <authorList>
            <person name="Poehlein A."/>
            <person name="Muehling M."/>
            <person name="Daniel R."/>
        </authorList>
    </citation>
    <scope>NUCLEOTIDE SEQUENCE</scope>
</reference>
<dbReference type="GO" id="GO:0008270">
    <property type="term" value="F:zinc ion binding"/>
    <property type="evidence" value="ECO:0007669"/>
    <property type="project" value="TreeGrafter"/>
</dbReference>
<organism evidence="3">
    <name type="scientific">mine drainage metagenome</name>
    <dbReference type="NCBI Taxonomy" id="410659"/>
    <lineage>
        <taxon>unclassified sequences</taxon>
        <taxon>metagenomes</taxon>
        <taxon>ecological metagenomes</taxon>
    </lineage>
</organism>
<dbReference type="Pfam" id="PF00383">
    <property type="entry name" value="dCMP_cyt_deam_1"/>
    <property type="match status" value="1"/>
</dbReference>
<comment type="caution">
    <text evidence="3">The sequence shown here is derived from an EMBL/GenBank/DDBJ whole genome shotgun (WGS) entry which is preliminary data.</text>
</comment>